<feature type="compositionally biased region" description="Gly residues" evidence="1">
    <location>
        <begin position="227"/>
        <end position="247"/>
    </location>
</feature>
<dbReference type="AlphaFoldDB" id="A0AAD0VG51"/>
<dbReference type="GeneID" id="97760525"/>
<feature type="compositionally biased region" description="Pro residues" evidence="1">
    <location>
        <begin position="175"/>
        <end position="184"/>
    </location>
</feature>
<evidence type="ECO:0000313" key="3">
    <source>
        <dbReference type="EMBL" id="AXI73564.1"/>
    </source>
</evidence>
<reference evidence="3 4" key="1">
    <citation type="submission" date="2018-07" db="EMBL/GenBank/DDBJ databases">
        <title>Complete genome sequence of soil actinomycete Streptomyces cavourensis tj430.</title>
        <authorList>
            <person name="Wang P."/>
            <person name="Huang Y."/>
        </authorList>
    </citation>
    <scope>NUCLEOTIDE SEQUENCE [LARGE SCALE GENOMIC DNA]</scope>
    <source>
        <strain evidence="3 4">TJ430</strain>
    </source>
</reference>
<keyword evidence="2" id="KW-1133">Transmembrane helix</keyword>
<keyword evidence="2" id="KW-0472">Membrane</keyword>
<sequence>MADEQYEWLDKDAAEKLLRGEPVVPLGDQARDDALRLAEALGAARAARRAPAGELPGEDAVLTAFRQATRSGRDRLAGRSAGPALPGQPGTLHSVHIGAAPAAPPRRPRWSRPVRFGLAVSLAGCALGGVAVAAGTGVLPGPFGGQDSPAPASSVSAATPEPLVSGLPAEDPSTTPRPSPPDAPDPLSSPENRQSGTPEEAERPETGGIDAEADGGDRTGDRNRPDGSGGPGASGGADAAGGSGGSGRENATKDPTGRDERPGGSGGHDQGGTWYEKSVKACKAFRAGTLDERSRRQLVQLAKGEESLERFCDRLLDGAGSGGPGNGSGGGDGDGPGDGDGGSLPPVSFEPAPPRADSERRADVGVRAEAEAVAPMRSAAPAPTALLTR</sequence>
<protein>
    <submittedName>
        <fullName evidence="3">Uncharacterized protein</fullName>
    </submittedName>
</protein>
<proteinExistence type="predicted"/>
<keyword evidence="2" id="KW-0812">Transmembrane</keyword>
<feature type="compositionally biased region" description="Gly residues" evidence="1">
    <location>
        <begin position="319"/>
        <end position="342"/>
    </location>
</feature>
<evidence type="ECO:0000256" key="1">
    <source>
        <dbReference type="SAM" id="MobiDB-lite"/>
    </source>
</evidence>
<dbReference type="EMBL" id="CP030930">
    <property type="protein sequence ID" value="AXI73564.1"/>
    <property type="molecule type" value="Genomic_DNA"/>
</dbReference>
<feature type="region of interest" description="Disordered" evidence="1">
    <location>
        <begin position="71"/>
        <end position="109"/>
    </location>
</feature>
<feature type="region of interest" description="Disordered" evidence="1">
    <location>
        <begin position="144"/>
        <end position="274"/>
    </location>
</feature>
<name>A0AAD0VG51_9ACTN</name>
<evidence type="ECO:0000313" key="4">
    <source>
        <dbReference type="Proteomes" id="UP000253779"/>
    </source>
</evidence>
<evidence type="ECO:0000256" key="2">
    <source>
        <dbReference type="SAM" id="Phobius"/>
    </source>
</evidence>
<dbReference type="RefSeq" id="WP_114932521.1">
    <property type="nucleotide sequence ID" value="NZ_BMSP01000008.1"/>
</dbReference>
<feature type="compositionally biased region" description="Low complexity" evidence="1">
    <location>
        <begin position="148"/>
        <end position="162"/>
    </location>
</feature>
<gene>
    <name evidence="3" type="ORF">DTW94_21575</name>
</gene>
<accession>A0AAD0VG51</accession>
<feature type="compositionally biased region" description="Basic and acidic residues" evidence="1">
    <location>
        <begin position="250"/>
        <end position="262"/>
    </location>
</feature>
<organism evidence="3 4">
    <name type="scientific">Streptomyces cavourensis</name>
    <dbReference type="NCBI Taxonomy" id="67258"/>
    <lineage>
        <taxon>Bacteria</taxon>
        <taxon>Bacillati</taxon>
        <taxon>Actinomycetota</taxon>
        <taxon>Actinomycetes</taxon>
        <taxon>Kitasatosporales</taxon>
        <taxon>Streptomycetaceae</taxon>
        <taxon>Streptomyces</taxon>
    </lineage>
</organism>
<feature type="compositionally biased region" description="Basic and acidic residues" evidence="1">
    <location>
        <begin position="215"/>
        <end position="225"/>
    </location>
</feature>
<feature type="region of interest" description="Disordered" evidence="1">
    <location>
        <begin position="313"/>
        <end position="389"/>
    </location>
</feature>
<feature type="compositionally biased region" description="Basic and acidic residues" evidence="1">
    <location>
        <begin position="356"/>
        <end position="370"/>
    </location>
</feature>
<feature type="transmembrane region" description="Helical" evidence="2">
    <location>
        <begin position="116"/>
        <end position="139"/>
    </location>
</feature>
<dbReference type="Proteomes" id="UP000253779">
    <property type="component" value="Chromosome"/>
</dbReference>
<dbReference type="KEGG" id="scav:CVT27_21530"/>